<keyword evidence="3" id="KW-0808">Transferase</keyword>
<dbReference type="SFLD" id="SFLDG01123">
    <property type="entry name" value="methyltransferase_(Class_B)"/>
    <property type="match status" value="1"/>
</dbReference>
<dbReference type="SMART" id="SM00729">
    <property type="entry name" value="Elp3"/>
    <property type="match status" value="1"/>
</dbReference>
<reference evidence="10 11" key="1">
    <citation type="submission" date="2019-03" db="EMBL/GenBank/DDBJ databases">
        <title>Genomic Encyclopedia of Archaeal and Bacterial Type Strains, Phase II (KMG-II): from individual species to whole genera.</title>
        <authorList>
            <person name="Goeker M."/>
        </authorList>
    </citation>
    <scope>NUCLEOTIDE SEQUENCE [LARGE SCALE GENOMIC DNA]</scope>
    <source>
        <strain evidence="10 11">DSM 21537</strain>
    </source>
</reference>
<dbReference type="PANTHER" id="PTHR43409:SF7">
    <property type="entry name" value="BLL1977 PROTEIN"/>
    <property type="match status" value="1"/>
</dbReference>
<evidence type="ECO:0000259" key="9">
    <source>
        <dbReference type="PROSITE" id="PS51918"/>
    </source>
</evidence>
<dbReference type="GO" id="GO:0031419">
    <property type="term" value="F:cobalamin binding"/>
    <property type="evidence" value="ECO:0007669"/>
    <property type="project" value="InterPro"/>
</dbReference>
<dbReference type="PROSITE" id="PS51332">
    <property type="entry name" value="B12_BINDING"/>
    <property type="match status" value="1"/>
</dbReference>
<dbReference type="AlphaFoldDB" id="A0A4R8MRQ3"/>
<comment type="cofactor">
    <cofactor evidence="1">
        <name>[4Fe-4S] cluster</name>
        <dbReference type="ChEBI" id="CHEBI:49883"/>
    </cofactor>
</comment>
<sequence>MRLTIIHPCIGRIPGKKYIKGWQMESLPAAHLAGLTPKHIDVKFYDDRMEQIPFDENTDLVAISIETYTAKRAYQIATEYRRRNIPVVMGGFHATLVPEEVAEYAEAVVVGEAEDVWKDLIEDFENGKLKRLYRSEKRPDIKKAKPDRSVLAGKRYLPIGLVEAARGCTFKCDFCVIQTYFNSTQNRKDTESILDEIKSIYDKSKLIFFVDDNIVSHPSQAKEFYRALIPLKIKWVSQAAITMTHDDEMLKLLKESGCQGVLIGFESLNPKNLEKMNKTFNGTRGGIERAVQRMNQFGIRLYATFIFGYENDTLDSFQEAVEFCIKHKIFMAAFNHLTPFPGTPLYKRLESEGKLLYSKWWLADEYRYGQVPFQTNLDPEVIRTECVKARKSFYSFPSILKRMFSKTNSGSFFMLQAFLFINLLLRKEATLRDLYPLGDLSFKGELMKVKEPLLAIHQNQ</sequence>
<dbReference type="SUPFAM" id="SSF102114">
    <property type="entry name" value="Radical SAM enzymes"/>
    <property type="match status" value="1"/>
</dbReference>
<dbReference type="Proteomes" id="UP000294684">
    <property type="component" value="Unassembled WGS sequence"/>
</dbReference>
<keyword evidence="7" id="KW-0411">Iron-sulfur</keyword>
<dbReference type="SFLD" id="SFLDG01082">
    <property type="entry name" value="B12-binding_domain_containing"/>
    <property type="match status" value="1"/>
</dbReference>
<dbReference type="Gene3D" id="3.40.50.280">
    <property type="entry name" value="Cobalamin-binding domain"/>
    <property type="match status" value="1"/>
</dbReference>
<dbReference type="Gene3D" id="3.80.30.20">
    <property type="entry name" value="tm_1862 like domain"/>
    <property type="match status" value="1"/>
</dbReference>
<dbReference type="PANTHER" id="PTHR43409">
    <property type="entry name" value="ANAEROBIC MAGNESIUM-PROTOPORPHYRIN IX MONOMETHYL ESTER CYCLASE-RELATED"/>
    <property type="match status" value="1"/>
</dbReference>
<dbReference type="InterPro" id="IPR051198">
    <property type="entry name" value="BchE-like"/>
</dbReference>
<dbReference type="STRING" id="1193051.LEP1GSC017_0100"/>
<dbReference type="EMBL" id="SORO01000002">
    <property type="protein sequence ID" value="TDY68681.1"/>
    <property type="molecule type" value="Genomic_DNA"/>
</dbReference>
<evidence type="ECO:0000313" key="10">
    <source>
        <dbReference type="EMBL" id="TDY68681.1"/>
    </source>
</evidence>
<dbReference type="SFLD" id="SFLDS00029">
    <property type="entry name" value="Radical_SAM"/>
    <property type="match status" value="1"/>
</dbReference>
<dbReference type="GO" id="GO:0051539">
    <property type="term" value="F:4 iron, 4 sulfur cluster binding"/>
    <property type="evidence" value="ECO:0007669"/>
    <property type="project" value="UniProtKB-KW"/>
</dbReference>
<evidence type="ECO:0000256" key="4">
    <source>
        <dbReference type="ARBA" id="ARBA00022691"/>
    </source>
</evidence>
<dbReference type="PROSITE" id="PS51918">
    <property type="entry name" value="RADICAL_SAM"/>
    <property type="match status" value="1"/>
</dbReference>
<dbReference type="InterPro" id="IPR007197">
    <property type="entry name" value="rSAM"/>
</dbReference>
<dbReference type="InterPro" id="IPR034466">
    <property type="entry name" value="Methyltransferase_Class_B"/>
</dbReference>
<evidence type="ECO:0000256" key="7">
    <source>
        <dbReference type="ARBA" id="ARBA00023014"/>
    </source>
</evidence>
<gene>
    <name evidence="10" type="ORF">CLV96_3199</name>
</gene>
<keyword evidence="5" id="KW-0479">Metal-binding</keyword>
<dbReference type="InterPro" id="IPR006158">
    <property type="entry name" value="Cobalamin-bd"/>
</dbReference>
<dbReference type="GO" id="GO:0003824">
    <property type="term" value="F:catalytic activity"/>
    <property type="evidence" value="ECO:0007669"/>
    <property type="project" value="InterPro"/>
</dbReference>
<dbReference type="InterPro" id="IPR006638">
    <property type="entry name" value="Elp3/MiaA/NifB-like_rSAM"/>
</dbReference>
<dbReference type="InterPro" id="IPR058240">
    <property type="entry name" value="rSAM_sf"/>
</dbReference>
<dbReference type="InterPro" id="IPR023404">
    <property type="entry name" value="rSAM_horseshoe"/>
</dbReference>
<keyword evidence="6" id="KW-0408">Iron</keyword>
<dbReference type="GO" id="GO:0005829">
    <property type="term" value="C:cytosol"/>
    <property type="evidence" value="ECO:0007669"/>
    <property type="project" value="TreeGrafter"/>
</dbReference>
<dbReference type="CDD" id="cd01335">
    <property type="entry name" value="Radical_SAM"/>
    <property type="match status" value="1"/>
</dbReference>
<evidence type="ECO:0000259" key="8">
    <source>
        <dbReference type="PROSITE" id="PS51332"/>
    </source>
</evidence>
<organism evidence="10 11">
    <name type="scientific">Leptospira meyeri</name>
    <dbReference type="NCBI Taxonomy" id="29508"/>
    <lineage>
        <taxon>Bacteria</taxon>
        <taxon>Pseudomonadati</taxon>
        <taxon>Spirochaetota</taxon>
        <taxon>Spirochaetia</taxon>
        <taxon>Leptospirales</taxon>
        <taxon>Leptospiraceae</taxon>
        <taxon>Leptospira</taxon>
    </lineage>
</organism>
<evidence type="ECO:0000256" key="1">
    <source>
        <dbReference type="ARBA" id="ARBA00001966"/>
    </source>
</evidence>
<evidence type="ECO:0000256" key="3">
    <source>
        <dbReference type="ARBA" id="ARBA00022679"/>
    </source>
</evidence>
<keyword evidence="2" id="KW-0489">Methyltransferase</keyword>
<dbReference type="Pfam" id="PF02310">
    <property type="entry name" value="B12-binding"/>
    <property type="match status" value="1"/>
</dbReference>
<evidence type="ECO:0000256" key="6">
    <source>
        <dbReference type="ARBA" id="ARBA00023004"/>
    </source>
</evidence>
<name>A0A4R8MRQ3_LEPME</name>
<dbReference type="CDD" id="cd02068">
    <property type="entry name" value="radical_SAM_B12_BD"/>
    <property type="match status" value="1"/>
</dbReference>
<dbReference type="GO" id="GO:0046872">
    <property type="term" value="F:metal ion binding"/>
    <property type="evidence" value="ECO:0007669"/>
    <property type="project" value="UniProtKB-KW"/>
</dbReference>
<evidence type="ECO:0000256" key="5">
    <source>
        <dbReference type="ARBA" id="ARBA00022723"/>
    </source>
</evidence>
<feature type="domain" description="Radical SAM core" evidence="9">
    <location>
        <begin position="154"/>
        <end position="378"/>
    </location>
</feature>
<proteinExistence type="predicted"/>
<keyword evidence="4" id="KW-0949">S-adenosyl-L-methionine</keyword>
<protein>
    <submittedName>
        <fullName evidence="10">Radical SAM superfamily enzyme YgiQ (UPF0313 family)</fullName>
    </submittedName>
</protein>
<feature type="domain" description="B12-binding" evidence="8">
    <location>
        <begin position="5"/>
        <end position="131"/>
    </location>
</feature>
<keyword evidence="11" id="KW-1185">Reference proteome</keyword>
<evidence type="ECO:0000313" key="11">
    <source>
        <dbReference type="Proteomes" id="UP000294684"/>
    </source>
</evidence>
<accession>A0A4R8MRQ3</accession>
<dbReference type="Pfam" id="PF04055">
    <property type="entry name" value="Radical_SAM"/>
    <property type="match status" value="1"/>
</dbReference>
<comment type="caution">
    <text evidence="10">The sequence shown here is derived from an EMBL/GenBank/DDBJ whole genome shotgun (WGS) entry which is preliminary data.</text>
</comment>
<evidence type="ECO:0000256" key="2">
    <source>
        <dbReference type="ARBA" id="ARBA00022603"/>
    </source>
</evidence>